<accession>A0A089P0E2</accession>
<dbReference type="Proteomes" id="UP000029492">
    <property type="component" value="Chromosome"/>
</dbReference>
<dbReference type="GO" id="GO:0003886">
    <property type="term" value="F:DNA (cytosine-5-)-methyltransferase activity"/>
    <property type="evidence" value="ECO:0007669"/>
    <property type="project" value="UniProtKB-EC"/>
</dbReference>
<proteinExistence type="inferred from homology"/>
<reference evidence="8 9" key="1">
    <citation type="journal article" date="2014" name="PLoS ONE">
        <title>Genome Information of Methylobacterium oryzae, a Plant-Probiotic Methylotroph in the Phyllosphere.</title>
        <authorList>
            <person name="Kwak M.J."/>
            <person name="Jeong H."/>
            <person name="Madhaiyan M."/>
            <person name="Lee Y."/>
            <person name="Sa T.M."/>
            <person name="Oh T.K."/>
            <person name="Kim J.F."/>
        </authorList>
    </citation>
    <scope>NUCLEOTIDE SEQUENCE [LARGE SCALE GENOMIC DNA]</scope>
    <source>
        <strain evidence="8 9">CBMB20</strain>
    </source>
</reference>
<dbReference type="GO" id="GO:0032259">
    <property type="term" value="P:methylation"/>
    <property type="evidence" value="ECO:0007669"/>
    <property type="project" value="UniProtKB-KW"/>
</dbReference>
<evidence type="ECO:0000256" key="2">
    <source>
        <dbReference type="ARBA" id="ARBA00022603"/>
    </source>
</evidence>
<dbReference type="InterPro" id="IPR029063">
    <property type="entry name" value="SAM-dependent_MTases_sf"/>
</dbReference>
<dbReference type="Pfam" id="PF00145">
    <property type="entry name" value="DNA_methylase"/>
    <property type="match status" value="1"/>
</dbReference>
<dbReference type="PROSITE" id="PS51679">
    <property type="entry name" value="SAM_MT_C5"/>
    <property type="match status" value="1"/>
</dbReference>
<sequence>MEAEGLEVLVGYDLDPACRYPYEANNFARFELADVRALKASDLEEAWRGCDVRVLAGCAPCQPFSRYNRRNAPRDERWILLEAFGRLVDETRPEIVTMENVPELVRHEVHGRFLDTLRDAGYLVSEHIVECTDYGIPQQRRRLIVLASRLGPIELVDPGCFGSSPATVRDTISPMPVLKAGQADRCDPLHRSSALTGINHDRIRASRPGGSWKDWKSELVAPCHTRREGRGYRSVYGRMEWDRPAPTITTQAYAFGSGRFGHPEQDRALSLREAALLQTFPREYAFVPRGRPIEMRTIGRLIGNAVPPKLGRVVGRSISRHLAFRNHRIPTEQRPEQAGP</sequence>
<dbReference type="EMBL" id="CP003811">
    <property type="protein sequence ID" value="AIQ93137.1"/>
    <property type="molecule type" value="Genomic_DNA"/>
</dbReference>
<name>A0A089P0E2_9HYPH</name>
<dbReference type="EC" id="2.1.1.37" evidence="1"/>
<evidence type="ECO:0000313" key="8">
    <source>
        <dbReference type="EMBL" id="AIQ93137.1"/>
    </source>
</evidence>
<keyword evidence="2 7" id="KW-0489">Methyltransferase</keyword>
<dbReference type="STRING" id="693986.MOC_5382"/>
<dbReference type="PANTHER" id="PTHR10629:SF52">
    <property type="entry name" value="DNA (CYTOSINE-5)-METHYLTRANSFERASE 1"/>
    <property type="match status" value="1"/>
</dbReference>
<dbReference type="AlphaFoldDB" id="A0A089P0E2"/>
<evidence type="ECO:0000256" key="6">
    <source>
        <dbReference type="ARBA" id="ARBA00047422"/>
    </source>
</evidence>
<evidence type="ECO:0000256" key="4">
    <source>
        <dbReference type="ARBA" id="ARBA00022691"/>
    </source>
</evidence>
<evidence type="ECO:0000256" key="7">
    <source>
        <dbReference type="PROSITE-ProRule" id="PRU01016"/>
    </source>
</evidence>
<dbReference type="PANTHER" id="PTHR10629">
    <property type="entry name" value="CYTOSINE-SPECIFIC METHYLTRANSFERASE"/>
    <property type="match status" value="1"/>
</dbReference>
<evidence type="ECO:0000256" key="3">
    <source>
        <dbReference type="ARBA" id="ARBA00022679"/>
    </source>
</evidence>
<dbReference type="REBASE" id="94021">
    <property type="entry name" value="M.Mor20ORF5382P"/>
</dbReference>
<dbReference type="GO" id="GO:0009307">
    <property type="term" value="P:DNA restriction-modification system"/>
    <property type="evidence" value="ECO:0007669"/>
    <property type="project" value="UniProtKB-KW"/>
</dbReference>
<keyword evidence="4 7" id="KW-0949">S-adenosyl-L-methionine</keyword>
<comment type="catalytic activity">
    <reaction evidence="6">
        <text>a 2'-deoxycytidine in DNA + S-adenosyl-L-methionine = a 5-methyl-2'-deoxycytidine in DNA + S-adenosyl-L-homocysteine + H(+)</text>
        <dbReference type="Rhea" id="RHEA:13681"/>
        <dbReference type="Rhea" id="RHEA-COMP:11369"/>
        <dbReference type="Rhea" id="RHEA-COMP:11370"/>
        <dbReference type="ChEBI" id="CHEBI:15378"/>
        <dbReference type="ChEBI" id="CHEBI:57856"/>
        <dbReference type="ChEBI" id="CHEBI:59789"/>
        <dbReference type="ChEBI" id="CHEBI:85452"/>
        <dbReference type="ChEBI" id="CHEBI:85454"/>
        <dbReference type="EC" id="2.1.1.37"/>
    </reaction>
</comment>
<organism evidence="8 9">
    <name type="scientific">Methylobacterium oryzae CBMB20</name>
    <dbReference type="NCBI Taxonomy" id="693986"/>
    <lineage>
        <taxon>Bacteria</taxon>
        <taxon>Pseudomonadati</taxon>
        <taxon>Pseudomonadota</taxon>
        <taxon>Alphaproteobacteria</taxon>
        <taxon>Hyphomicrobiales</taxon>
        <taxon>Methylobacteriaceae</taxon>
        <taxon>Methylobacterium</taxon>
    </lineage>
</organism>
<gene>
    <name evidence="8" type="ORF">MOC_5382</name>
</gene>
<dbReference type="KEGG" id="mor:MOC_5382"/>
<keyword evidence="9" id="KW-1185">Reference proteome</keyword>
<dbReference type="HOGENOM" id="CLU_006958_2_2_5"/>
<dbReference type="GO" id="GO:0003677">
    <property type="term" value="F:DNA binding"/>
    <property type="evidence" value="ECO:0007669"/>
    <property type="project" value="TreeGrafter"/>
</dbReference>
<dbReference type="GO" id="GO:0044027">
    <property type="term" value="P:negative regulation of gene expression via chromosomal CpG island methylation"/>
    <property type="evidence" value="ECO:0007669"/>
    <property type="project" value="TreeGrafter"/>
</dbReference>
<dbReference type="eggNOG" id="COG0270">
    <property type="taxonomic scope" value="Bacteria"/>
</dbReference>
<dbReference type="InterPro" id="IPR031303">
    <property type="entry name" value="C5_meth_CS"/>
</dbReference>
<dbReference type="InterPro" id="IPR050390">
    <property type="entry name" value="C5-Methyltransferase"/>
</dbReference>
<comment type="similarity">
    <text evidence="7">Belongs to the class I-like SAM-binding methyltransferase superfamily. C5-methyltransferase family.</text>
</comment>
<keyword evidence="3 7" id="KW-0808">Transferase</keyword>
<dbReference type="PRINTS" id="PR00105">
    <property type="entry name" value="C5METTRFRASE"/>
</dbReference>
<evidence type="ECO:0000256" key="1">
    <source>
        <dbReference type="ARBA" id="ARBA00011975"/>
    </source>
</evidence>
<dbReference type="Gene3D" id="3.90.120.10">
    <property type="entry name" value="DNA Methylase, subunit A, domain 2"/>
    <property type="match status" value="1"/>
</dbReference>
<dbReference type="Gene3D" id="3.40.50.150">
    <property type="entry name" value="Vaccinia Virus protein VP39"/>
    <property type="match status" value="1"/>
</dbReference>
<dbReference type="PROSITE" id="PS00095">
    <property type="entry name" value="C5_MTASE_2"/>
    <property type="match status" value="1"/>
</dbReference>
<feature type="active site" evidence="7">
    <location>
        <position position="61"/>
    </location>
</feature>
<evidence type="ECO:0000256" key="5">
    <source>
        <dbReference type="ARBA" id="ARBA00022747"/>
    </source>
</evidence>
<evidence type="ECO:0000313" key="9">
    <source>
        <dbReference type="Proteomes" id="UP000029492"/>
    </source>
</evidence>
<dbReference type="InterPro" id="IPR001525">
    <property type="entry name" value="C5_MeTfrase"/>
</dbReference>
<protein>
    <recommendedName>
        <fullName evidence="1">DNA (cytosine-5-)-methyltransferase</fullName>
        <ecNumber evidence="1">2.1.1.37</ecNumber>
    </recommendedName>
</protein>
<keyword evidence="5" id="KW-0680">Restriction system</keyword>
<dbReference type="SUPFAM" id="SSF53335">
    <property type="entry name" value="S-adenosyl-L-methionine-dependent methyltransferases"/>
    <property type="match status" value="1"/>
</dbReference>